<proteinExistence type="predicted"/>
<reference evidence="2 3" key="1">
    <citation type="submission" date="2014-12" db="EMBL/GenBank/DDBJ databases">
        <title>Draft genome sequence of Paenibacillus kamchatkensis strain B-2647.</title>
        <authorList>
            <person name="Karlyshev A.V."/>
            <person name="Kudryashova E.B."/>
        </authorList>
    </citation>
    <scope>NUCLEOTIDE SEQUENCE [LARGE SCALE GENOMIC DNA]</scope>
    <source>
        <strain evidence="2 3">VKM B-2647</strain>
    </source>
</reference>
<sequence>MTFRKELENSMVREEKMPREPVYGPSYAGIEITTQEQRDAVNAAMLEQFKREMEAKEGERRITRTA</sequence>
<feature type="compositionally biased region" description="Basic and acidic residues" evidence="1">
    <location>
        <begin position="1"/>
        <end position="19"/>
    </location>
</feature>
<accession>A0ABR5AC18</accession>
<evidence type="ECO:0000313" key="3">
    <source>
        <dbReference type="Proteomes" id="UP000031967"/>
    </source>
</evidence>
<protein>
    <submittedName>
        <fullName evidence="2">Uncharacterized protein</fullName>
    </submittedName>
</protein>
<dbReference type="Proteomes" id="UP000031967">
    <property type="component" value="Unassembled WGS sequence"/>
</dbReference>
<keyword evidence="3" id="KW-1185">Reference proteome</keyword>
<feature type="region of interest" description="Disordered" evidence="1">
    <location>
        <begin position="1"/>
        <end position="25"/>
    </location>
</feature>
<dbReference type="EMBL" id="JXAK01000070">
    <property type="protein sequence ID" value="KIL38223.1"/>
    <property type="molecule type" value="Genomic_DNA"/>
</dbReference>
<name>A0ABR5AC18_9BACL</name>
<comment type="caution">
    <text evidence="2">The sequence shown here is derived from an EMBL/GenBank/DDBJ whole genome shotgun (WGS) entry which is preliminary data.</text>
</comment>
<gene>
    <name evidence="2" type="ORF">SD70_27745</name>
</gene>
<evidence type="ECO:0000313" key="2">
    <source>
        <dbReference type="EMBL" id="KIL38223.1"/>
    </source>
</evidence>
<organism evidence="2 3">
    <name type="scientific">Gordoniibacillus kamchatkensis</name>
    <dbReference type="NCBI Taxonomy" id="1590651"/>
    <lineage>
        <taxon>Bacteria</taxon>
        <taxon>Bacillati</taxon>
        <taxon>Bacillota</taxon>
        <taxon>Bacilli</taxon>
        <taxon>Bacillales</taxon>
        <taxon>Paenibacillaceae</taxon>
        <taxon>Gordoniibacillus</taxon>
    </lineage>
</organism>
<evidence type="ECO:0000256" key="1">
    <source>
        <dbReference type="SAM" id="MobiDB-lite"/>
    </source>
</evidence>